<protein>
    <submittedName>
        <fullName evidence="2">Uncharacterized protein</fullName>
    </submittedName>
</protein>
<accession>A0AA37HST3</accession>
<evidence type="ECO:0000313" key="2">
    <source>
        <dbReference type="EMBL" id="GJD80308.1"/>
    </source>
</evidence>
<name>A0AA37HST3_9HYPH</name>
<comment type="caution">
    <text evidence="2">The sequence shown here is derived from an EMBL/GenBank/DDBJ whole genome shotgun (WGS) entry which is preliminary data.</text>
</comment>
<dbReference type="Proteomes" id="UP001055108">
    <property type="component" value="Unassembled WGS sequence"/>
</dbReference>
<reference evidence="2" key="2">
    <citation type="submission" date="2021-08" db="EMBL/GenBank/DDBJ databases">
        <authorList>
            <person name="Tani A."/>
            <person name="Ola A."/>
            <person name="Ogura Y."/>
            <person name="Katsura K."/>
            <person name="Hayashi T."/>
        </authorList>
    </citation>
    <scope>NUCLEOTIDE SEQUENCE</scope>
    <source>
        <strain evidence="2">NBRC 103626</strain>
    </source>
</reference>
<keyword evidence="3" id="KW-1185">Reference proteome</keyword>
<organism evidence="2 3">
    <name type="scientific">Methylobacterium gregans</name>
    <dbReference type="NCBI Taxonomy" id="374424"/>
    <lineage>
        <taxon>Bacteria</taxon>
        <taxon>Pseudomonadati</taxon>
        <taxon>Pseudomonadota</taxon>
        <taxon>Alphaproteobacteria</taxon>
        <taxon>Hyphomicrobiales</taxon>
        <taxon>Methylobacteriaceae</taxon>
        <taxon>Methylobacterium</taxon>
    </lineage>
</organism>
<feature type="region of interest" description="Disordered" evidence="1">
    <location>
        <begin position="75"/>
        <end position="120"/>
    </location>
</feature>
<sequence length="120" mass="12012">MFSLSTPSPPRLAVLVLVLAPLMAAGGCSGDVGGLRSLGITGTAPKAPDAPAFVTETRREGADFLPVGVSAAPRPVRAKSAEGQKTLEAELEGARSRNVARGRAAESAGKAVNPAAPPAQ</sequence>
<dbReference type="RefSeq" id="WP_238304165.1">
    <property type="nucleotide sequence ID" value="NZ_BPQM01000092.1"/>
</dbReference>
<dbReference type="AlphaFoldDB" id="A0AA37HST3"/>
<gene>
    <name evidence="2" type="ORF">NBEOAGPD_3549</name>
</gene>
<evidence type="ECO:0000313" key="3">
    <source>
        <dbReference type="Proteomes" id="UP001055108"/>
    </source>
</evidence>
<evidence type="ECO:0000256" key="1">
    <source>
        <dbReference type="SAM" id="MobiDB-lite"/>
    </source>
</evidence>
<feature type="compositionally biased region" description="Basic and acidic residues" evidence="1">
    <location>
        <begin position="79"/>
        <end position="95"/>
    </location>
</feature>
<proteinExistence type="predicted"/>
<reference evidence="2" key="1">
    <citation type="journal article" date="2016" name="Front. Microbiol.">
        <title>Genome Sequence of the Piezophilic, Mesophilic Sulfate-Reducing Bacterium Desulfovibrio indicus J2T.</title>
        <authorList>
            <person name="Cao J."/>
            <person name="Maignien L."/>
            <person name="Shao Z."/>
            <person name="Alain K."/>
            <person name="Jebbar M."/>
        </authorList>
    </citation>
    <scope>NUCLEOTIDE SEQUENCE</scope>
    <source>
        <strain evidence="2">NBRC 103626</strain>
    </source>
</reference>
<dbReference type="EMBL" id="BPQM01000092">
    <property type="protein sequence ID" value="GJD80308.1"/>
    <property type="molecule type" value="Genomic_DNA"/>
</dbReference>